<name>A0A3M0IX53_HIRRU</name>
<dbReference type="AlphaFoldDB" id="A0A3M0IX53"/>
<reference evidence="2 3" key="1">
    <citation type="submission" date="2018-07" db="EMBL/GenBank/DDBJ databases">
        <title>A high quality draft genome assembly of the barn swallow (H. rustica rustica).</title>
        <authorList>
            <person name="Formenti G."/>
            <person name="Chiara M."/>
            <person name="Poveda L."/>
            <person name="Francoijs K.-J."/>
            <person name="Bonisoli-Alquati A."/>
            <person name="Canova L."/>
            <person name="Gianfranceschi L."/>
            <person name="Horner D.S."/>
            <person name="Saino N."/>
        </authorList>
    </citation>
    <scope>NUCLEOTIDE SEQUENCE [LARGE SCALE GENOMIC DNA]</scope>
    <source>
        <strain evidence="2">Chelidonia</strain>
        <tissue evidence="2">Blood</tissue>
    </source>
</reference>
<sequence>MLLESSRASLTFSVSGGQAVELGELSKKVPDPTIVPAKLPDPKVTIAMAMPPPATCEEPATPQQTHPSRCRELSQENEATLGIQKDRAGAERVPVISGVQVLSQEMDFLEAGEALDAGPVEHQHHISEQLSLGRRKDFCQET</sequence>
<feature type="region of interest" description="Disordered" evidence="1">
    <location>
        <begin position="52"/>
        <end position="71"/>
    </location>
</feature>
<accession>A0A3M0IX53</accession>
<proteinExistence type="predicted"/>
<protein>
    <submittedName>
        <fullName evidence="2">Uncharacterized protein</fullName>
    </submittedName>
</protein>
<evidence type="ECO:0000313" key="3">
    <source>
        <dbReference type="Proteomes" id="UP000269221"/>
    </source>
</evidence>
<evidence type="ECO:0000313" key="2">
    <source>
        <dbReference type="EMBL" id="RMB93048.1"/>
    </source>
</evidence>
<dbReference type="Proteomes" id="UP000269221">
    <property type="component" value="Unassembled WGS sequence"/>
</dbReference>
<organism evidence="2 3">
    <name type="scientific">Hirundo rustica rustica</name>
    <dbReference type="NCBI Taxonomy" id="333673"/>
    <lineage>
        <taxon>Eukaryota</taxon>
        <taxon>Metazoa</taxon>
        <taxon>Chordata</taxon>
        <taxon>Craniata</taxon>
        <taxon>Vertebrata</taxon>
        <taxon>Euteleostomi</taxon>
        <taxon>Archelosauria</taxon>
        <taxon>Archosauria</taxon>
        <taxon>Dinosauria</taxon>
        <taxon>Saurischia</taxon>
        <taxon>Theropoda</taxon>
        <taxon>Coelurosauria</taxon>
        <taxon>Aves</taxon>
        <taxon>Neognathae</taxon>
        <taxon>Neoaves</taxon>
        <taxon>Telluraves</taxon>
        <taxon>Australaves</taxon>
        <taxon>Passeriformes</taxon>
        <taxon>Sylvioidea</taxon>
        <taxon>Hirundinidae</taxon>
        <taxon>Hirundo</taxon>
    </lineage>
</organism>
<gene>
    <name evidence="2" type="ORF">DUI87_30554</name>
</gene>
<dbReference type="EMBL" id="QRBI01000214">
    <property type="protein sequence ID" value="RMB93048.1"/>
    <property type="molecule type" value="Genomic_DNA"/>
</dbReference>
<keyword evidence="3" id="KW-1185">Reference proteome</keyword>
<comment type="caution">
    <text evidence="2">The sequence shown here is derived from an EMBL/GenBank/DDBJ whole genome shotgun (WGS) entry which is preliminary data.</text>
</comment>
<evidence type="ECO:0000256" key="1">
    <source>
        <dbReference type="SAM" id="MobiDB-lite"/>
    </source>
</evidence>